<gene>
    <name evidence="2" type="ORF">NYPRO_LOCUS14030</name>
</gene>
<reference evidence="2" key="1">
    <citation type="submission" date="2020-12" db="EMBL/GenBank/DDBJ databases">
        <authorList>
            <consortium name="Molecular Ecology Group"/>
        </authorList>
    </citation>
    <scope>NUCLEOTIDE SEQUENCE</scope>
    <source>
        <strain evidence="2">TBG_1078</strain>
    </source>
</reference>
<proteinExistence type="predicted"/>
<evidence type="ECO:0000313" key="3">
    <source>
        <dbReference type="Proteomes" id="UP000645828"/>
    </source>
</evidence>
<accession>A0A811YV24</accession>
<dbReference type="Proteomes" id="UP000645828">
    <property type="component" value="Unassembled WGS sequence"/>
</dbReference>
<evidence type="ECO:0000256" key="1">
    <source>
        <dbReference type="SAM" id="MobiDB-lite"/>
    </source>
</evidence>
<comment type="caution">
    <text evidence="2">The sequence shown here is derived from an EMBL/GenBank/DDBJ whole genome shotgun (WGS) entry which is preliminary data.</text>
</comment>
<sequence>MPGEDPTQRGPAQVQVQAGGGGEVAAVRREPRRGLRASGPASAVAGKSSGENGLCPPSALPASRCRSSPCAPACLGAGCLTDLRAAGSSATVQPRSPGCRPQTSWSGCCPREPPGAPRRLSFRTGSRTATVPRSEWKRFLWGPWKPDVKKESTRWREKTLFFCHWKEERYSTRNIQRSDCYVNKK</sequence>
<organism evidence="2 3">
    <name type="scientific">Nyctereutes procyonoides</name>
    <name type="common">Raccoon dog</name>
    <name type="synonym">Canis procyonoides</name>
    <dbReference type="NCBI Taxonomy" id="34880"/>
    <lineage>
        <taxon>Eukaryota</taxon>
        <taxon>Metazoa</taxon>
        <taxon>Chordata</taxon>
        <taxon>Craniata</taxon>
        <taxon>Vertebrata</taxon>
        <taxon>Euteleostomi</taxon>
        <taxon>Mammalia</taxon>
        <taxon>Eutheria</taxon>
        <taxon>Laurasiatheria</taxon>
        <taxon>Carnivora</taxon>
        <taxon>Caniformia</taxon>
        <taxon>Canidae</taxon>
        <taxon>Nyctereutes</taxon>
    </lineage>
</organism>
<dbReference type="EMBL" id="CAJHUB010000751">
    <property type="protein sequence ID" value="CAD7681238.1"/>
    <property type="molecule type" value="Genomic_DNA"/>
</dbReference>
<protein>
    <submittedName>
        <fullName evidence="2">(raccoon dog) hypothetical protein</fullName>
    </submittedName>
</protein>
<keyword evidence="3" id="KW-1185">Reference proteome</keyword>
<evidence type="ECO:0000313" key="2">
    <source>
        <dbReference type="EMBL" id="CAD7681238.1"/>
    </source>
</evidence>
<dbReference type="AlphaFoldDB" id="A0A811YV24"/>
<feature type="region of interest" description="Disordered" evidence="1">
    <location>
        <begin position="1"/>
        <end position="60"/>
    </location>
</feature>
<name>A0A811YV24_NYCPR</name>
<feature type="compositionally biased region" description="Low complexity" evidence="1">
    <location>
        <begin position="8"/>
        <end position="17"/>
    </location>
</feature>